<feature type="compositionally biased region" description="Basic and acidic residues" evidence="1">
    <location>
        <begin position="227"/>
        <end position="238"/>
    </location>
</feature>
<evidence type="ECO:0000256" key="1">
    <source>
        <dbReference type="SAM" id="MobiDB-lite"/>
    </source>
</evidence>
<reference evidence="4 5" key="1">
    <citation type="submission" date="2016-02" db="EMBL/GenBank/DDBJ databases">
        <title>Comparison of Clostridium stercorarium subspecies using comparative genomics and transcriptomics.</title>
        <authorList>
            <person name="Schellenberg J."/>
            <person name="Thallinger G."/>
            <person name="Levin D.B."/>
            <person name="Zhang X."/>
            <person name="Alvare G."/>
            <person name="Fristensky B."/>
            <person name="Sparling R."/>
        </authorList>
    </citation>
    <scope>NUCLEOTIDE SEQUENCE [LARGE SCALE GENOMIC DNA]</scope>
    <source>
        <strain evidence="4 5">DSM 2910</strain>
    </source>
</reference>
<dbReference type="EMBL" id="CP014672">
    <property type="protein sequence ID" value="ANW98796.1"/>
    <property type="molecule type" value="Genomic_DNA"/>
</dbReference>
<name>A0A1B1YDF3_THEST</name>
<dbReference type="OrthoDB" id="9783862at2"/>
<evidence type="ECO:0000259" key="3">
    <source>
        <dbReference type="PROSITE" id="PS50006"/>
    </source>
</evidence>
<dbReference type="InterPro" id="IPR045962">
    <property type="entry name" value="DUF6382"/>
</dbReference>
<dbReference type="Pfam" id="PF19909">
    <property type="entry name" value="DUF6382"/>
    <property type="match status" value="1"/>
</dbReference>
<dbReference type="InterPro" id="IPR008984">
    <property type="entry name" value="SMAD_FHA_dom_sf"/>
</dbReference>
<evidence type="ECO:0000313" key="4">
    <source>
        <dbReference type="EMBL" id="ANW98796.1"/>
    </source>
</evidence>
<dbReference type="Proteomes" id="UP000092971">
    <property type="component" value="Chromosome"/>
</dbReference>
<dbReference type="AlphaFoldDB" id="A0A1B1YDF3"/>
<dbReference type="RefSeq" id="WP_065821353.1">
    <property type="nucleotide sequence ID" value="NZ_CP014672.1"/>
</dbReference>
<dbReference type="InterPro" id="IPR050923">
    <property type="entry name" value="Cell_Proc_Reg/RNA_Proc"/>
</dbReference>
<dbReference type="PROSITE" id="PS50006">
    <property type="entry name" value="FHA_DOMAIN"/>
    <property type="match status" value="1"/>
</dbReference>
<dbReference type="SMART" id="SM00240">
    <property type="entry name" value="FHA"/>
    <property type="match status" value="1"/>
</dbReference>
<protein>
    <submittedName>
        <fullName evidence="4">Forkhead-associated FHA domain-containing protein</fullName>
    </submittedName>
</protein>
<keyword evidence="2" id="KW-0472">Membrane</keyword>
<dbReference type="SUPFAM" id="SSF49879">
    <property type="entry name" value="SMAD/FHA domain"/>
    <property type="match status" value="1"/>
</dbReference>
<keyword evidence="2" id="KW-0812">Transmembrane</keyword>
<keyword evidence="2" id="KW-1133">Transmembrane helix</keyword>
<accession>A0A1B1YDF3</accession>
<sequence length="512" mass="57450">MIDVQELIPTYAGFGGKSYITFTVSEKEELICYQVEMLAKNRIDFLLPLSVQRLNNNWKLSYDITSKIPLGKVLERKCLKYGEFASILKQIGKLSAKLKDYLLDISSVIFNNSYIYCDPSDLSLYFMYFPVKNADFSSDTIKDFLQNLILNIRLTEDSSGSILKRLLDVLKSETFTPEMLLKCINSELRETSEDRLAGFSSDEGNEGISLISETPDQRQKNGTMNCRENRNNREKNGETHGGFKHPLKSYIVAGAANAFFVGLLVYMLFLRRASNDITGTVLGLALIGFAANYFIFTRLFSDEKKTGDCNVIMEASDKNIVKSLYGETAEKVIAHPKRSAVYVNKMVGSCMEEFRKVTENKAHESDCKSHDEVKEIQPPGLSVRTYIENSEPFSGTAHTGMGTQDRTVILGYASGNIPYLQSHSCPGERIYITKDSVLLGRLSDSVDYAINNRAVGKIHAEIVRKDDGYYIIDLNSVNGTYVNNERITCSTEVKLKNGDIVTLANESYTFVV</sequence>
<dbReference type="InterPro" id="IPR000253">
    <property type="entry name" value="FHA_dom"/>
</dbReference>
<feature type="transmembrane region" description="Helical" evidence="2">
    <location>
        <begin position="277"/>
        <end position="296"/>
    </location>
</feature>
<gene>
    <name evidence="4" type="ORF">CSTERTH_07030</name>
</gene>
<feature type="domain" description="FHA" evidence="3">
    <location>
        <begin position="437"/>
        <end position="487"/>
    </location>
</feature>
<evidence type="ECO:0000256" key="2">
    <source>
        <dbReference type="SAM" id="Phobius"/>
    </source>
</evidence>
<feature type="region of interest" description="Disordered" evidence="1">
    <location>
        <begin position="215"/>
        <end position="240"/>
    </location>
</feature>
<organism evidence="4 5">
    <name type="scientific">Thermoclostridium stercorarium subsp. thermolacticum DSM 2910</name>
    <dbReference type="NCBI Taxonomy" id="1121336"/>
    <lineage>
        <taxon>Bacteria</taxon>
        <taxon>Bacillati</taxon>
        <taxon>Bacillota</taxon>
        <taxon>Clostridia</taxon>
        <taxon>Eubacteriales</taxon>
        <taxon>Oscillospiraceae</taxon>
        <taxon>Thermoclostridium</taxon>
    </lineage>
</organism>
<dbReference type="Pfam" id="PF00498">
    <property type="entry name" value="FHA"/>
    <property type="match status" value="1"/>
</dbReference>
<evidence type="ECO:0000313" key="5">
    <source>
        <dbReference type="Proteomes" id="UP000092971"/>
    </source>
</evidence>
<proteinExistence type="predicted"/>
<feature type="transmembrane region" description="Helical" evidence="2">
    <location>
        <begin position="250"/>
        <end position="270"/>
    </location>
</feature>
<dbReference type="PANTHER" id="PTHR23308">
    <property type="entry name" value="NUCLEAR INHIBITOR OF PROTEIN PHOSPHATASE-1"/>
    <property type="match status" value="1"/>
</dbReference>
<dbReference type="CDD" id="cd00060">
    <property type="entry name" value="FHA"/>
    <property type="match status" value="1"/>
</dbReference>
<dbReference type="Gene3D" id="2.60.200.20">
    <property type="match status" value="1"/>
</dbReference>